<dbReference type="PANTHER" id="PTHR11851:SF134">
    <property type="entry name" value="ZINC-DEPENDENT PROTEASE"/>
    <property type="match status" value="1"/>
</dbReference>
<dbReference type="InterPro" id="IPR050361">
    <property type="entry name" value="MPP/UQCRC_Complex"/>
</dbReference>
<protein>
    <submittedName>
        <fullName evidence="3">Insulinase family protein</fullName>
    </submittedName>
</protein>
<evidence type="ECO:0000313" key="3">
    <source>
        <dbReference type="EMBL" id="AUW97464.1"/>
    </source>
</evidence>
<dbReference type="SUPFAM" id="SSF63411">
    <property type="entry name" value="LuxS/MPP-like metallohydrolase"/>
    <property type="match status" value="2"/>
</dbReference>
<feature type="domain" description="Peptidase M16 C-terminal" evidence="2">
    <location>
        <begin position="186"/>
        <end position="353"/>
    </location>
</feature>
<reference evidence="3 4" key="1">
    <citation type="submission" date="2017-12" db="EMBL/GenBank/DDBJ databases">
        <authorList>
            <person name="Hurst M.R.H."/>
        </authorList>
    </citation>
    <scope>NUCLEOTIDE SEQUENCE [LARGE SCALE GENOMIC DNA]</scope>
    <source>
        <strain evidence="3 4">TH11417</strain>
    </source>
</reference>
<accession>A0A2L0D710</accession>
<gene>
    <name evidence="3" type="ORF">C0J00_10305</name>
</gene>
<dbReference type="InterPro" id="IPR007863">
    <property type="entry name" value="Peptidase_M16_C"/>
</dbReference>
<dbReference type="Proteomes" id="UP000238956">
    <property type="component" value="Chromosome"/>
</dbReference>
<dbReference type="Pfam" id="PF00675">
    <property type="entry name" value="Peptidase_M16"/>
    <property type="match status" value="1"/>
</dbReference>
<dbReference type="KEGG" id="splr:C0J00_10305"/>
<sequence length="424" mass="48540">MQRNNREYPELKLFVQRVKLDCGLQLVLIPRPNFNEKQVMIATNFGSTASSIKLADGQVDYPFGVAHFLEHKIFEMSDGKDALEDFTALGAEANAFTTYQQTVYYFSTVNEIKEGIKQLITLVRERHMTHESVDEERPIIQNEILMYEDDSDYQMNKALLANLYPNTALSEDIAGNEQTVEQICLSDLTSAHDYFYQLNQLTMVIVGKIEVDDVVNDIDGFVNKDVNERSVAVMPLQIHPIVTSSRLSMDVTQPKLGLGFRVVNELEGITYHCYKLGLRLFLSMLLGWTSETYQDWYDNGLIDYSFDFHLEVTSQFKFVTITFDTDQPIAMTRKVKKLFQTFATNADFSEEHLILLKKEMYGDFIKSLDSIDQLANQMTLALADGTDYLETGELIRKISLEDIHKIANHFVSHMEATTVTIFPK</sequence>
<name>A0A2L0D710_9STRE</name>
<dbReference type="EMBL" id="CP025536">
    <property type="protein sequence ID" value="AUW97464.1"/>
    <property type="molecule type" value="Genomic_DNA"/>
</dbReference>
<dbReference type="Gene3D" id="3.30.830.10">
    <property type="entry name" value="Metalloenzyme, LuxS/M16 peptidase-like"/>
    <property type="match status" value="2"/>
</dbReference>
<dbReference type="RefSeq" id="WP_104968765.1">
    <property type="nucleotide sequence ID" value="NZ_CP025536.1"/>
</dbReference>
<dbReference type="GO" id="GO:0046872">
    <property type="term" value="F:metal ion binding"/>
    <property type="evidence" value="ECO:0007669"/>
    <property type="project" value="InterPro"/>
</dbReference>
<feature type="domain" description="Peptidase M16 N-terminal" evidence="1">
    <location>
        <begin position="63"/>
        <end position="175"/>
    </location>
</feature>
<dbReference type="InterPro" id="IPR011765">
    <property type="entry name" value="Pept_M16_N"/>
</dbReference>
<evidence type="ECO:0000313" key="4">
    <source>
        <dbReference type="Proteomes" id="UP000238956"/>
    </source>
</evidence>
<dbReference type="AlphaFoldDB" id="A0A2L0D710"/>
<dbReference type="NCBIfam" id="NF047421">
    <property type="entry name" value="YfmH_fam"/>
    <property type="match status" value="1"/>
</dbReference>
<organism evidence="3 4">
    <name type="scientific">Streptococcus pluranimalium</name>
    <dbReference type="NCBI Taxonomy" id="82348"/>
    <lineage>
        <taxon>Bacteria</taxon>
        <taxon>Bacillati</taxon>
        <taxon>Bacillota</taxon>
        <taxon>Bacilli</taxon>
        <taxon>Lactobacillales</taxon>
        <taxon>Streptococcaceae</taxon>
        <taxon>Streptococcus</taxon>
    </lineage>
</organism>
<dbReference type="Pfam" id="PF05193">
    <property type="entry name" value="Peptidase_M16_C"/>
    <property type="match status" value="1"/>
</dbReference>
<dbReference type="InterPro" id="IPR011249">
    <property type="entry name" value="Metalloenz_LuxS/M16"/>
</dbReference>
<dbReference type="OrthoDB" id="9811314at2"/>
<proteinExistence type="predicted"/>
<evidence type="ECO:0000259" key="1">
    <source>
        <dbReference type="Pfam" id="PF00675"/>
    </source>
</evidence>
<evidence type="ECO:0000259" key="2">
    <source>
        <dbReference type="Pfam" id="PF05193"/>
    </source>
</evidence>
<reference evidence="3 4" key="2">
    <citation type="submission" date="2018-02" db="EMBL/GenBank/DDBJ databases">
        <title>Whole genome sequencing analysis of Streptococcus pluranimalium isolated from cattle infected mastitis in China.</title>
        <authorList>
            <person name="Zhang J.-R."/>
            <person name="Hu G.-Z."/>
        </authorList>
    </citation>
    <scope>NUCLEOTIDE SEQUENCE [LARGE SCALE GENOMIC DNA]</scope>
    <source>
        <strain evidence="3 4">TH11417</strain>
    </source>
</reference>
<dbReference type="GeneID" id="98394299"/>
<keyword evidence="4" id="KW-1185">Reference proteome</keyword>
<dbReference type="PANTHER" id="PTHR11851">
    <property type="entry name" value="METALLOPROTEASE"/>
    <property type="match status" value="1"/>
</dbReference>